<accession>A0A0V0SPN8</accession>
<comment type="caution">
    <text evidence="1">The sequence shown here is derived from an EMBL/GenBank/DDBJ whole genome shotgun (WGS) entry which is preliminary data.</text>
</comment>
<sequence>MFRSFRSKCGIRKIAVEMILMRNSRIIKSD</sequence>
<reference evidence="1 2" key="1">
    <citation type="submission" date="2015-01" db="EMBL/GenBank/DDBJ databases">
        <title>Evolution of Trichinella species and genotypes.</title>
        <authorList>
            <person name="Korhonen P.K."/>
            <person name="Edoardo P."/>
            <person name="Giuseppe L.R."/>
            <person name="Gasser R.B."/>
        </authorList>
    </citation>
    <scope>NUCLEOTIDE SEQUENCE [LARGE SCALE GENOMIC DNA]</scope>
    <source>
        <strain evidence="1">ISS417</strain>
    </source>
</reference>
<evidence type="ECO:0000313" key="2">
    <source>
        <dbReference type="Proteomes" id="UP000055048"/>
    </source>
</evidence>
<organism evidence="1 2">
    <name type="scientific">Trichinella murrelli</name>
    <dbReference type="NCBI Taxonomy" id="144512"/>
    <lineage>
        <taxon>Eukaryota</taxon>
        <taxon>Metazoa</taxon>
        <taxon>Ecdysozoa</taxon>
        <taxon>Nematoda</taxon>
        <taxon>Enoplea</taxon>
        <taxon>Dorylaimia</taxon>
        <taxon>Trichinellida</taxon>
        <taxon>Trichinellidae</taxon>
        <taxon>Trichinella</taxon>
    </lineage>
</organism>
<evidence type="ECO:0000313" key="1">
    <source>
        <dbReference type="EMBL" id="KRX28708.1"/>
    </source>
</evidence>
<proteinExistence type="predicted"/>
<gene>
    <name evidence="1" type="ORF">T05_12953</name>
</gene>
<dbReference type="EMBL" id="JYDJ01004161">
    <property type="protein sequence ID" value="KRX28708.1"/>
    <property type="molecule type" value="Genomic_DNA"/>
</dbReference>
<dbReference type="AlphaFoldDB" id="A0A0V0SPN8"/>
<dbReference type="Proteomes" id="UP000055048">
    <property type="component" value="Unassembled WGS sequence"/>
</dbReference>
<protein>
    <submittedName>
        <fullName evidence="1">Uncharacterized protein</fullName>
    </submittedName>
</protein>
<keyword evidence="2" id="KW-1185">Reference proteome</keyword>
<name>A0A0V0SPN8_9BILA</name>